<accession>A0AAR5QD44</accession>
<sequence>MSRKISEIECALPTSSYPMTQQKINTISNGIENNRYKRTNNVRAIVRRSISQEKVALKPLVTTTVKPLIICVNSNSDSDSDWELSSGSPGKSPKKVENVPEVHAVISSTEVDSTVNKTETTFENTIERFLKEERAKVEHLKATEPVPSKKTAEIPNKNAVAAASSNTTATAPKPKPKLAVTAPSKTKITATSRQIEKISFNNKVLGTSKLDKSVLNFLPATKREEYRKLQDLLRQKNAQRRKHLTEKLENKSKFSAPQVPKTVIKQLQIQTTAVKIDDKNQQNCAVVPELNNVKNVETKDCVHPVSPIKTETKREIRDQSTQTEEFGGVQLSPKTEARLNEFRSQELTAADRSKEKRRQTQHMRNILKQLQVQSNGRLQMGDKYKCLRPLIKNLNGVIKEQKDCELEVEKLINQVTEVRKKQELLHNNLLDSIKQLEEKNTNIDLSMSNHSRLELIGSSPNELQSTNNANICCNIISSYSRIFPDRLRPTIHKIA</sequence>
<feature type="compositionally biased region" description="Low complexity" evidence="2">
    <location>
        <begin position="161"/>
        <end position="172"/>
    </location>
</feature>
<feature type="coiled-coil region" evidence="1">
    <location>
        <begin position="401"/>
        <end position="439"/>
    </location>
</feature>
<evidence type="ECO:0000256" key="1">
    <source>
        <dbReference type="SAM" id="Coils"/>
    </source>
</evidence>
<name>A0AAR5QD44_DENPD</name>
<reference evidence="4" key="1">
    <citation type="journal article" date="2013" name="Genome Biol.">
        <title>Draft genome of the mountain pine beetle, Dendroctonus ponderosae Hopkins, a major forest pest.</title>
        <authorList>
            <person name="Keeling C.I."/>
            <person name="Yuen M.M."/>
            <person name="Liao N.Y."/>
            <person name="Docking T.R."/>
            <person name="Chan S.K."/>
            <person name="Taylor G.A."/>
            <person name="Palmquist D.L."/>
            <person name="Jackman S.D."/>
            <person name="Nguyen A."/>
            <person name="Li M."/>
            <person name="Henderson H."/>
            <person name="Janes J.K."/>
            <person name="Zhao Y."/>
            <person name="Pandoh P."/>
            <person name="Moore R."/>
            <person name="Sperling F.A."/>
            <person name="Huber D.P."/>
            <person name="Birol I."/>
            <person name="Jones S.J."/>
            <person name="Bohlmann J."/>
        </authorList>
    </citation>
    <scope>NUCLEOTIDE SEQUENCE</scope>
</reference>
<dbReference type="AlphaFoldDB" id="A0AAR5QD44"/>
<organism evidence="3 4">
    <name type="scientific">Dendroctonus ponderosae</name>
    <name type="common">Mountain pine beetle</name>
    <dbReference type="NCBI Taxonomy" id="77166"/>
    <lineage>
        <taxon>Eukaryota</taxon>
        <taxon>Metazoa</taxon>
        <taxon>Ecdysozoa</taxon>
        <taxon>Arthropoda</taxon>
        <taxon>Hexapoda</taxon>
        <taxon>Insecta</taxon>
        <taxon>Pterygota</taxon>
        <taxon>Neoptera</taxon>
        <taxon>Endopterygota</taxon>
        <taxon>Coleoptera</taxon>
        <taxon>Polyphaga</taxon>
        <taxon>Cucujiformia</taxon>
        <taxon>Curculionidae</taxon>
        <taxon>Scolytinae</taxon>
        <taxon>Dendroctonus</taxon>
    </lineage>
</organism>
<feature type="region of interest" description="Disordered" evidence="2">
    <location>
        <begin position="161"/>
        <end position="185"/>
    </location>
</feature>
<evidence type="ECO:0000313" key="3">
    <source>
        <dbReference type="EnsemblMetazoa" id="XP_019771145.1"/>
    </source>
</evidence>
<dbReference type="Proteomes" id="UP000019118">
    <property type="component" value="Unassembled WGS sequence"/>
</dbReference>
<evidence type="ECO:0000313" key="4">
    <source>
        <dbReference type="Proteomes" id="UP000019118"/>
    </source>
</evidence>
<proteinExistence type="predicted"/>
<keyword evidence="1" id="KW-0175">Coiled coil</keyword>
<dbReference type="EnsemblMetazoa" id="XM_019915586.1">
    <property type="protein sequence ID" value="XP_019771145.1"/>
    <property type="gene ID" value="LOC109545093"/>
</dbReference>
<evidence type="ECO:0000256" key="2">
    <source>
        <dbReference type="SAM" id="MobiDB-lite"/>
    </source>
</evidence>
<protein>
    <submittedName>
        <fullName evidence="3">Uncharacterized protein</fullName>
    </submittedName>
</protein>
<reference evidence="3" key="2">
    <citation type="submission" date="2024-08" db="UniProtKB">
        <authorList>
            <consortium name="EnsemblMetazoa"/>
        </authorList>
    </citation>
    <scope>IDENTIFICATION</scope>
</reference>
<feature type="region of interest" description="Disordered" evidence="2">
    <location>
        <begin position="77"/>
        <end position="96"/>
    </location>
</feature>
<keyword evidence="4" id="KW-1185">Reference proteome</keyword>